<dbReference type="Proteomes" id="UP000308600">
    <property type="component" value="Unassembled WGS sequence"/>
</dbReference>
<accession>A0ACD3B904</accession>
<protein>
    <submittedName>
        <fullName evidence="1">Uncharacterized protein</fullName>
    </submittedName>
</protein>
<evidence type="ECO:0000313" key="1">
    <source>
        <dbReference type="EMBL" id="TFK74523.1"/>
    </source>
</evidence>
<keyword evidence="2" id="KW-1185">Reference proteome</keyword>
<gene>
    <name evidence="1" type="ORF">BDN72DRAFT_833003</name>
</gene>
<proteinExistence type="predicted"/>
<sequence>MFRYWYKKAFWHRPFVLILDNIDKLIPTAASPTSRHPMVINAHLFRETVNAKPPDKNAREMVFENLFVCPVHLFPVKFFAANTKFKYLICET</sequence>
<name>A0ACD3B904_9AGAR</name>
<dbReference type="EMBL" id="ML208267">
    <property type="protein sequence ID" value="TFK74523.1"/>
    <property type="molecule type" value="Genomic_DNA"/>
</dbReference>
<reference evidence="1 2" key="1">
    <citation type="journal article" date="2019" name="Nat. Ecol. Evol.">
        <title>Megaphylogeny resolves global patterns of mushroom evolution.</title>
        <authorList>
            <person name="Varga T."/>
            <person name="Krizsan K."/>
            <person name="Foldi C."/>
            <person name="Dima B."/>
            <person name="Sanchez-Garcia M."/>
            <person name="Sanchez-Ramirez S."/>
            <person name="Szollosi G.J."/>
            <person name="Szarkandi J.G."/>
            <person name="Papp V."/>
            <person name="Albert L."/>
            <person name="Andreopoulos W."/>
            <person name="Angelini C."/>
            <person name="Antonin V."/>
            <person name="Barry K.W."/>
            <person name="Bougher N.L."/>
            <person name="Buchanan P."/>
            <person name="Buyck B."/>
            <person name="Bense V."/>
            <person name="Catcheside P."/>
            <person name="Chovatia M."/>
            <person name="Cooper J."/>
            <person name="Damon W."/>
            <person name="Desjardin D."/>
            <person name="Finy P."/>
            <person name="Geml J."/>
            <person name="Haridas S."/>
            <person name="Hughes K."/>
            <person name="Justo A."/>
            <person name="Karasinski D."/>
            <person name="Kautmanova I."/>
            <person name="Kiss B."/>
            <person name="Kocsube S."/>
            <person name="Kotiranta H."/>
            <person name="LaButti K.M."/>
            <person name="Lechner B.E."/>
            <person name="Liimatainen K."/>
            <person name="Lipzen A."/>
            <person name="Lukacs Z."/>
            <person name="Mihaltcheva S."/>
            <person name="Morgado L.N."/>
            <person name="Niskanen T."/>
            <person name="Noordeloos M.E."/>
            <person name="Ohm R.A."/>
            <person name="Ortiz-Santana B."/>
            <person name="Ovrebo C."/>
            <person name="Racz N."/>
            <person name="Riley R."/>
            <person name="Savchenko A."/>
            <person name="Shiryaev A."/>
            <person name="Soop K."/>
            <person name="Spirin V."/>
            <person name="Szebenyi C."/>
            <person name="Tomsovsky M."/>
            <person name="Tulloss R.E."/>
            <person name="Uehling J."/>
            <person name="Grigoriev I.V."/>
            <person name="Vagvolgyi C."/>
            <person name="Papp T."/>
            <person name="Martin F.M."/>
            <person name="Miettinen O."/>
            <person name="Hibbett D.S."/>
            <person name="Nagy L.G."/>
        </authorList>
    </citation>
    <scope>NUCLEOTIDE SEQUENCE [LARGE SCALE GENOMIC DNA]</scope>
    <source>
        <strain evidence="1 2">NL-1719</strain>
    </source>
</reference>
<evidence type="ECO:0000313" key="2">
    <source>
        <dbReference type="Proteomes" id="UP000308600"/>
    </source>
</evidence>
<organism evidence="1 2">
    <name type="scientific">Pluteus cervinus</name>
    <dbReference type="NCBI Taxonomy" id="181527"/>
    <lineage>
        <taxon>Eukaryota</taxon>
        <taxon>Fungi</taxon>
        <taxon>Dikarya</taxon>
        <taxon>Basidiomycota</taxon>
        <taxon>Agaricomycotina</taxon>
        <taxon>Agaricomycetes</taxon>
        <taxon>Agaricomycetidae</taxon>
        <taxon>Agaricales</taxon>
        <taxon>Pluteineae</taxon>
        <taxon>Pluteaceae</taxon>
        <taxon>Pluteus</taxon>
    </lineage>
</organism>